<feature type="compositionally biased region" description="Polar residues" evidence="1">
    <location>
        <begin position="140"/>
        <end position="151"/>
    </location>
</feature>
<comment type="caution">
    <text evidence="2">The sequence shown here is derived from an EMBL/GenBank/DDBJ whole genome shotgun (WGS) entry which is preliminary data.</text>
</comment>
<dbReference type="AlphaFoldDB" id="A0A8K0TJV4"/>
<dbReference type="Proteomes" id="UP000813385">
    <property type="component" value="Unassembled WGS sequence"/>
</dbReference>
<reference evidence="2" key="1">
    <citation type="journal article" date="2021" name="Nat. Commun.">
        <title>Genetic determinants of endophytism in the Arabidopsis root mycobiome.</title>
        <authorList>
            <person name="Mesny F."/>
            <person name="Miyauchi S."/>
            <person name="Thiergart T."/>
            <person name="Pickel B."/>
            <person name="Atanasova L."/>
            <person name="Karlsson M."/>
            <person name="Huettel B."/>
            <person name="Barry K.W."/>
            <person name="Haridas S."/>
            <person name="Chen C."/>
            <person name="Bauer D."/>
            <person name="Andreopoulos W."/>
            <person name="Pangilinan J."/>
            <person name="LaButti K."/>
            <person name="Riley R."/>
            <person name="Lipzen A."/>
            <person name="Clum A."/>
            <person name="Drula E."/>
            <person name="Henrissat B."/>
            <person name="Kohler A."/>
            <person name="Grigoriev I.V."/>
            <person name="Martin F.M."/>
            <person name="Hacquard S."/>
        </authorList>
    </citation>
    <scope>NUCLEOTIDE SEQUENCE</scope>
    <source>
        <strain evidence="2">MPI-CAGE-AT-0016</strain>
    </source>
</reference>
<feature type="region of interest" description="Disordered" evidence="1">
    <location>
        <begin position="1"/>
        <end position="151"/>
    </location>
</feature>
<feature type="compositionally biased region" description="Low complexity" evidence="1">
    <location>
        <begin position="1"/>
        <end position="25"/>
    </location>
</feature>
<feature type="compositionally biased region" description="Polar residues" evidence="1">
    <location>
        <begin position="77"/>
        <end position="89"/>
    </location>
</feature>
<evidence type="ECO:0000313" key="3">
    <source>
        <dbReference type="Proteomes" id="UP000813385"/>
    </source>
</evidence>
<accession>A0A8K0TJV4</accession>
<organism evidence="2 3">
    <name type="scientific">Plectosphaerella cucumerina</name>
    <dbReference type="NCBI Taxonomy" id="40658"/>
    <lineage>
        <taxon>Eukaryota</taxon>
        <taxon>Fungi</taxon>
        <taxon>Dikarya</taxon>
        <taxon>Ascomycota</taxon>
        <taxon>Pezizomycotina</taxon>
        <taxon>Sordariomycetes</taxon>
        <taxon>Hypocreomycetidae</taxon>
        <taxon>Glomerellales</taxon>
        <taxon>Plectosphaerellaceae</taxon>
        <taxon>Plectosphaerella</taxon>
    </lineage>
</organism>
<dbReference type="EMBL" id="JAGPXD010000002">
    <property type="protein sequence ID" value="KAH7367733.1"/>
    <property type="molecule type" value="Genomic_DNA"/>
</dbReference>
<gene>
    <name evidence="2" type="ORF">B0T11DRAFT_275898</name>
</gene>
<proteinExistence type="predicted"/>
<keyword evidence="3" id="KW-1185">Reference proteome</keyword>
<feature type="compositionally biased region" description="Polar residues" evidence="1">
    <location>
        <begin position="47"/>
        <end position="64"/>
    </location>
</feature>
<name>A0A8K0TJV4_9PEZI</name>
<protein>
    <submittedName>
        <fullName evidence="2">Uncharacterized protein</fullName>
    </submittedName>
</protein>
<evidence type="ECO:0000313" key="2">
    <source>
        <dbReference type="EMBL" id="KAH7367733.1"/>
    </source>
</evidence>
<sequence length="151" mass="16222">MPGRAQSPAAHSPSPSSPAARSSSLPPSPRPSPARRLLRLRGPSRPVPTSASASPLSFRPSPSTAPARRSRLPLLVSRQSKSAARSFSPSRRCPQRPLWSSAPMVYRQPQHPPQPPSRTSPLSRPPRRSSPTSPDPRPQATRSSSRLPASN</sequence>
<evidence type="ECO:0000256" key="1">
    <source>
        <dbReference type="SAM" id="MobiDB-lite"/>
    </source>
</evidence>